<name>A0A0G0EKW5_9BACT</name>
<dbReference type="SUPFAM" id="SSF51161">
    <property type="entry name" value="Trimeric LpxA-like enzymes"/>
    <property type="match status" value="1"/>
</dbReference>
<gene>
    <name evidence="3" type="ORF">US11_C0004G0005</name>
</gene>
<dbReference type="Proteomes" id="UP000034344">
    <property type="component" value="Unassembled WGS sequence"/>
</dbReference>
<dbReference type="PANTHER" id="PTHR43300:SF4">
    <property type="entry name" value="ACYL-[ACYL-CARRIER-PROTEIN]--UDP-N-ACETYLGLUCOSAMINE O-ACYLTRANSFERASE"/>
    <property type="match status" value="1"/>
</dbReference>
<dbReference type="PROSITE" id="PS00101">
    <property type="entry name" value="HEXAPEP_TRANSFERASES"/>
    <property type="match status" value="1"/>
</dbReference>
<sequence length="156" mass="16786">MKSVNQIINNCRIGKDTKIWSFVNLYNCTIGNSCMIGTFVEIQKGVTIGNKVRVQSHSFICEGATIEDEVFVGHGVMFINDNYPKAVNIKGEPIQYGDWKILKTIVKKNASIGSNATILGGLIIGENSVVGAGAVVTKDVPDNCTVAGNPAQIKKK</sequence>
<accession>A0A0G0EKW5</accession>
<reference evidence="3 4" key="1">
    <citation type="journal article" date="2015" name="Nature">
        <title>rRNA introns, odd ribosomes, and small enigmatic genomes across a large radiation of phyla.</title>
        <authorList>
            <person name="Brown C.T."/>
            <person name="Hug L.A."/>
            <person name="Thomas B.C."/>
            <person name="Sharon I."/>
            <person name="Castelle C.J."/>
            <person name="Singh A."/>
            <person name="Wilkins M.J."/>
            <person name="Williams K.H."/>
            <person name="Banfield J.F."/>
        </authorList>
    </citation>
    <scope>NUCLEOTIDE SEQUENCE [LARGE SCALE GENOMIC DNA]</scope>
</reference>
<dbReference type="CDD" id="cd03358">
    <property type="entry name" value="LbH_WxcM_N_like"/>
    <property type="match status" value="1"/>
</dbReference>
<dbReference type="GO" id="GO:0016740">
    <property type="term" value="F:transferase activity"/>
    <property type="evidence" value="ECO:0007669"/>
    <property type="project" value="UniProtKB-KW"/>
</dbReference>
<proteinExistence type="predicted"/>
<dbReference type="Gene3D" id="2.160.10.10">
    <property type="entry name" value="Hexapeptide repeat proteins"/>
    <property type="match status" value="1"/>
</dbReference>
<evidence type="ECO:0000256" key="2">
    <source>
        <dbReference type="ARBA" id="ARBA00022737"/>
    </source>
</evidence>
<keyword evidence="1 3" id="KW-0808">Transferase</keyword>
<dbReference type="InterPro" id="IPR011004">
    <property type="entry name" value="Trimer_LpxA-like_sf"/>
</dbReference>
<evidence type="ECO:0000256" key="1">
    <source>
        <dbReference type="ARBA" id="ARBA00022679"/>
    </source>
</evidence>
<dbReference type="STRING" id="1618480.US11_C0004G0005"/>
<comment type="caution">
    <text evidence="3">The sequence shown here is derived from an EMBL/GenBank/DDBJ whole genome shotgun (WGS) entry which is preliminary data.</text>
</comment>
<dbReference type="PATRIC" id="fig|1618480.3.peg.316"/>
<dbReference type="EMBL" id="LBRS01000004">
    <property type="protein sequence ID" value="KKQ01735.1"/>
    <property type="molecule type" value="Genomic_DNA"/>
</dbReference>
<dbReference type="Pfam" id="PF00132">
    <property type="entry name" value="Hexapep"/>
    <property type="match status" value="2"/>
</dbReference>
<dbReference type="InterPro" id="IPR001451">
    <property type="entry name" value="Hexapep"/>
</dbReference>
<dbReference type="AlphaFoldDB" id="A0A0G0EKW5"/>
<dbReference type="PANTHER" id="PTHR43300">
    <property type="entry name" value="ACETYLTRANSFERASE"/>
    <property type="match status" value="1"/>
</dbReference>
<organism evidence="3 4">
    <name type="scientific">Candidatus Roizmanbacteria bacterium GW2011_GWA2_36_23</name>
    <dbReference type="NCBI Taxonomy" id="1618480"/>
    <lineage>
        <taxon>Bacteria</taxon>
        <taxon>Candidatus Roizmaniibacteriota</taxon>
    </lineage>
</organism>
<evidence type="ECO:0000313" key="3">
    <source>
        <dbReference type="EMBL" id="KKQ01735.1"/>
    </source>
</evidence>
<keyword evidence="2" id="KW-0677">Repeat</keyword>
<dbReference type="InterPro" id="IPR050179">
    <property type="entry name" value="Trans_hexapeptide_repeat"/>
</dbReference>
<evidence type="ECO:0000313" key="4">
    <source>
        <dbReference type="Proteomes" id="UP000034344"/>
    </source>
</evidence>
<protein>
    <submittedName>
        <fullName evidence="3">Transferase hexapeptide repeat containing protein</fullName>
    </submittedName>
</protein>
<dbReference type="InterPro" id="IPR018357">
    <property type="entry name" value="Hexapep_transf_CS"/>
</dbReference>